<dbReference type="EMBL" id="JADBEM010000001">
    <property type="protein sequence ID" value="MBE1607707.1"/>
    <property type="molecule type" value="Genomic_DNA"/>
</dbReference>
<evidence type="ECO:0000256" key="4">
    <source>
        <dbReference type="ARBA" id="ARBA00022679"/>
    </source>
</evidence>
<evidence type="ECO:0000256" key="1">
    <source>
        <dbReference type="ARBA" id="ARBA00000085"/>
    </source>
</evidence>
<keyword evidence="9" id="KW-1133">Transmembrane helix</keyword>
<proteinExistence type="predicted"/>
<evidence type="ECO:0000256" key="5">
    <source>
        <dbReference type="ARBA" id="ARBA00022741"/>
    </source>
</evidence>
<protein>
    <recommendedName>
        <fullName evidence="2">histidine kinase</fullName>
        <ecNumber evidence="2">2.7.13.3</ecNumber>
    </recommendedName>
</protein>
<evidence type="ECO:0000313" key="11">
    <source>
        <dbReference type="EMBL" id="MBE1607707.1"/>
    </source>
</evidence>
<dbReference type="InterPro" id="IPR011712">
    <property type="entry name" value="Sig_transdc_His_kin_sub3_dim/P"/>
</dbReference>
<reference evidence="11" key="1">
    <citation type="submission" date="2020-10" db="EMBL/GenBank/DDBJ databases">
        <title>Sequencing the genomes of 1000 actinobacteria strains.</title>
        <authorList>
            <person name="Klenk H.-P."/>
        </authorList>
    </citation>
    <scope>NUCLEOTIDE SEQUENCE</scope>
    <source>
        <strain evidence="11">DSM 45354</strain>
    </source>
</reference>
<evidence type="ECO:0000256" key="9">
    <source>
        <dbReference type="SAM" id="Phobius"/>
    </source>
</evidence>
<accession>A0A927N2G1</accession>
<evidence type="ECO:0000256" key="7">
    <source>
        <dbReference type="ARBA" id="ARBA00022840"/>
    </source>
</evidence>
<keyword evidence="3" id="KW-0597">Phosphoprotein</keyword>
<evidence type="ECO:0000259" key="10">
    <source>
        <dbReference type="Pfam" id="PF07730"/>
    </source>
</evidence>
<feature type="transmembrane region" description="Helical" evidence="9">
    <location>
        <begin position="161"/>
        <end position="179"/>
    </location>
</feature>
<comment type="catalytic activity">
    <reaction evidence="1">
        <text>ATP + protein L-histidine = ADP + protein N-phospho-L-histidine.</text>
        <dbReference type="EC" id="2.7.13.3"/>
    </reaction>
</comment>
<keyword evidence="7" id="KW-0067">ATP-binding</keyword>
<dbReference type="InterPro" id="IPR050482">
    <property type="entry name" value="Sensor_HK_TwoCompSys"/>
</dbReference>
<dbReference type="CDD" id="cd16917">
    <property type="entry name" value="HATPase_UhpB-NarQ-NarX-like"/>
    <property type="match status" value="1"/>
</dbReference>
<dbReference type="InterPro" id="IPR036890">
    <property type="entry name" value="HATPase_C_sf"/>
</dbReference>
<keyword evidence="6 11" id="KW-0418">Kinase</keyword>
<evidence type="ECO:0000256" key="2">
    <source>
        <dbReference type="ARBA" id="ARBA00012438"/>
    </source>
</evidence>
<name>A0A927N2G1_9ACTN</name>
<dbReference type="PANTHER" id="PTHR24421">
    <property type="entry name" value="NITRATE/NITRITE SENSOR PROTEIN NARX-RELATED"/>
    <property type="match status" value="1"/>
</dbReference>
<dbReference type="AlphaFoldDB" id="A0A927N2G1"/>
<dbReference type="RefSeq" id="WP_192751612.1">
    <property type="nucleotide sequence ID" value="NZ_BAABJL010000207.1"/>
</dbReference>
<dbReference type="GO" id="GO:0000155">
    <property type="term" value="F:phosphorelay sensor kinase activity"/>
    <property type="evidence" value="ECO:0007669"/>
    <property type="project" value="InterPro"/>
</dbReference>
<feature type="transmembrane region" description="Helical" evidence="9">
    <location>
        <begin position="54"/>
        <end position="77"/>
    </location>
</feature>
<evidence type="ECO:0000256" key="6">
    <source>
        <dbReference type="ARBA" id="ARBA00022777"/>
    </source>
</evidence>
<dbReference type="Gene3D" id="3.30.565.10">
    <property type="entry name" value="Histidine kinase-like ATPase, C-terminal domain"/>
    <property type="match status" value="1"/>
</dbReference>
<dbReference type="PANTHER" id="PTHR24421:SF10">
    <property type="entry name" value="NITRATE_NITRITE SENSOR PROTEIN NARQ"/>
    <property type="match status" value="1"/>
</dbReference>
<evidence type="ECO:0000313" key="12">
    <source>
        <dbReference type="Proteomes" id="UP000638648"/>
    </source>
</evidence>
<keyword evidence="4" id="KW-0808">Transferase</keyword>
<keyword evidence="8" id="KW-0902">Two-component regulatory system</keyword>
<dbReference type="GO" id="GO:0005524">
    <property type="term" value="F:ATP binding"/>
    <property type="evidence" value="ECO:0007669"/>
    <property type="project" value="UniProtKB-KW"/>
</dbReference>
<feature type="transmembrane region" description="Helical" evidence="9">
    <location>
        <begin position="111"/>
        <end position="141"/>
    </location>
</feature>
<gene>
    <name evidence="11" type="ORF">HEB94_004555</name>
</gene>
<dbReference type="EC" id="2.7.13.3" evidence="2"/>
<feature type="domain" description="Signal transduction histidine kinase subgroup 3 dimerisation and phosphoacceptor" evidence="10">
    <location>
        <begin position="214"/>
        <end position="279"/>
    </location>
</feature>
<comment type="caution">
    <text evidence="11">The sequence shown here is derived from an EMBL/GenBank/DDBJ whole genome shotgun (WGS) entry which is preliminary data.</text>
</comment>
<dbReference type="GO" id="GO:0016020">
    <property type="term" value="C:membrane"/>
    <property type="evidence" value="ECO:0007669"/>
    <property type="project" value="InterPro"/>
</dbReference>
<keyword evidence="9" id="KW-0812">Transmembrane</keyword>
<organism evidence="11 12">
    <name type="scientific">Actinopolymorpha pittospori</name>
    <dbReference type="NCBI Taxonomy" id="648752"/>
    <lineage>
        <taxon>Bacteria</taxon>
        <taxon>Bacillati</taxon>
        <taxon>Actinomycetota</taxon>
        <taxon>Actinomycetes</taxon>
        <taxon>Propionibacteriales</taxon>
        <taxon>Actinopolymorphaceae</taxon>
        <taxon>Actinopolymorpha</taxon>
    </lineage>
</organism>
<dbReference type="SUPFAM" id="SSF55874">
    <property type="entry name" value="ATPase domain of HSP90 chaperone/DNA topoisomerase II/histidine kinase"/>
    <property type="match status" value="1"/>
</dbReference>
<dbReference type="GO" id="GO:0046983">
    <property type="term" value="F:protein dimerization activity"/>
    <property type="evidence" value="ECO:0007669"/>
    <property type="project" value="InterPro"/>
</dbReference>
<evidence type="ECO:0000256" key="8">
    <source>
        <dbReference type="ARBA" id="ARBA00023012"/>
    </source>
</evidence>
<dbReference type="Pfam" id="PF07730">
    <property type="entry name" value="HisKA_3"/>
    <property type="match status" value="1"/>
</dbReference>
<dbReference type="Proteomes" id="UP000638648">
    <property type="component" value="Unassembled WGS sequence"/>
</dbReference>
<sequence>MWEALSRVARPYLGRAARLRWLHLVLGGAVLMPYFLVALTVVEAANGGPSAAGLLVQFRAFGLSLLLVAVTAFFSIVRTFEVSAARLLLGERAASLTPGPPISRGGRARAAVWYVVHLAAGAVVSALTLALPPATVVLVASPFVDLRPGAFRDAWPLSLPAWLPPLLGLVLLAVLVGVARATGGGLARLAPALLGPSPRDRLAELERRTARLAERNRLARELHDSVGHALSVVTIQAGAAGRVIETDPAFAARALGAIEETARSALADLDHVLGLLREESSGTAPTPDLAGLDRLLDQARLGGLVVDTEVAGDPALLPAVVSREAYRVVQEGLTNALRHAGAVPVRLRIDVRPSILSLELTNSLVTDRSPAPGGGRGLAGIAERVESLGGQVSAGVDGARWRVAVEVPL</sequence>
<keyword evidence="5" id="KW-0547">Nucleotide-binding</keyword>
<keyword evidence="12" id="KW-1185">Reference proteome</keyword>
<evidence type="ECO:0000256" key="3">
    <source>
        <dbReference type="ARBA" id="ARBA00022553"/>
    </source>
</evidence>
<feature type="transmembrane region" description="Helical" evidence="9">
    <location>
        <begin position="21"/>
        <end position="42"/>
    </location>
</feature>
<dbReference type="Gene3D" id="1.20.5.1930">
    <property type="match status" value="1"/>
</dbReference>
<keyword evidence="9" id="KW-0472">Membrane</keyword>